<dbReference type="STRING" id="1157962.A0A250XRX4"/>
<comment type="similarity">
    <text evidence="1">Belongs to the FAH family.</text>
</comment>
<proteinExistence type="inferred from homology"/>
<feature type="domain" description="Fumarylacetoacetase-like C-terminal" evidence="3">
    <location>
        <begin position="34"/>
        <end position="217"/>
    </location>
</feature>
<dbReference type="OrthoDB" id="411064at2759"/>
<evidence type="ECO:0000313" key="5">
    <source>
        <dbReference type="Proteomes" id="UP000232323"/>
    </source>
</evidence>
<dbReference type="InterPro" id="IPR011234">
    <property type="entry name" value="Fumarylacetoacetase-like_C"/>
</dbReference>
<dbReference type="Pfam" id="PF01557">
    <property type="entry name" value="FAA_hydrolase"/>
    <property type="match status" value="1"/>
</dbReference>
<dbReference type="EMBL" id="BEGY01000195">
    <property type="protein sequence ID" value="GAX85837.1"/>
    <property type="molecule type" value="Genomic_DNA"/>
</dbReference>
<evidence type="ECO:0000259" key="3">
    <source>
        <dbReference type="Pfam" id="PF01557"/>
    </source>
</evidence>
<keyword evidence="5" id="KW-1185">Reference proteome</keyword>
<dbReference type="GO" id="GO:0018773">
    <property type="term" value="F:acetylpyruvate hydrolase activity"/>
    <property type="evidence" value="ECO:0007669"/>
    <property type="project" value="TreeGrafter"/>
</dbReference>
<organism evidence="4 5">
    <name type="scientific">Chlamydomonas eustigma</name>
    <dbReference type="NCBI Taxonomy" id="1157962"/>
    <lineage>
        <taxon>Eukaryota</taxon>
        <taxon>Viridiplantae</taxon>
        <taxon>Chlorophyta</taxon>
        <taxon>core chlorophytes</taxon>
        <taxon>Chlorophyceae</taxon>
        <taxon>CS clade</taxon>
        <taxon>Chlamydomonadales</taxon>
        <taxon>Chlamydomonadaceae</taxon>
        <taxon>Chlamydomonas</taxon>
    </lineage>
</organism>
<sequence length="249" mass="27302">MRHLCHRGVLPSRQIVVRSVVSGHKGYMTADGSIYCVGRNYVDHIKELPSLLSIPDELPTSPMIFMKGPGTIVRGAQLLIPKWSSNVQHEVELAVQLGSDLQPSAAAISIDLTARDVQADLKRLGHPWALSKSFKGSCPLGNSFSLDTIDPQQLTISLSVNGAMRQQVDTLKMIFKISEILSYLKYRFPLQPGDWILTGTPEGVAAIKEGDIVTASASDRNGVILSEGRWKVELDPESGSVDEWRDNVK</sequence>
<name>A0A250XRX4_9CHLO</name>
<accession>A0A250XRX4</accession>
<dbReference type="GO" id="GO:0046872">
    <property type="term" value="F:metal ion binding"/>
    <property type="evidence" value="ECO:0007669"/>
    <property type="project" value="UniProtKB-KW"/>
</dbReference>
<dbReference type="AlphaFoldDB" id="A0A250XRX4"/>
<dbReference type="InterPro" id="IPR036663">
    <property type="entry name" value="Fumarylacetoacetase_C_sf"/>
</dbReference>
<evidence type="ECO:0000313" key="4">
    <source>
        <dbReference type="EMBL" id="GAX85837.1"/>
    </source>
</evidence>
<dbReference type="Gene3D" id="3.90.850.10">
    <property type="entry name" value="Fumarylacetoacetase-like, C-terminal domain"/>
    <property type="match status" value="1"/>
</dbReference>
<comment type="caution">
    <text evidence="4">The sequence shown here is derived from an EMBL/GenBank/DDBJ whole genome shotgun (WGS) entry which is preliminary data.</text>
</comment>
<gene>
    <name evidence="4" type="ORF">CEUSTIGMA_g13252.t1</name>
</gene>
<dbReference type="SUPFAM" id="SSF56529">
    <property type="entry name" value="FAH"/>
    <property type="match status" value="1"/>
</dbReference>
<evidence type="ECO:0000256" key="2">
    <source>
        <dbReference type="ARBA" id="ARBA00022723"/>
    </source>
</evidence>
<reference evidence="4 5" key="1">
    <citation type="submission" date="2017-08" db="EMBL/GenBank/DDBJ databases">
        <title>Acidophilic green algal genome provides insights into adaptation to an acidic environment.</title>
        <authorList>
            <person name="Hirooka S."/>
            <person name="Hirose Y."/>
            <person name="Kanesaki Y."/>
            <person name="Higuchi S."/>
            <person name="Fujiwara T."/>
            <person name="Onuma R."/>
            <person name="Era A."/>
            <person name="Ohbayashi R."/>
            <person name="Uzuka A."/>
            <person name="Nozaki H."/>
            <person name="Yoshikawa H."/>
            <person name="Miyagishima S.Y."/>
        </authorList>
    </citation>
    <scope>NUCLEOTIDE SEQUENCE [LARGE SCALE GENOMIC DNA]</scope>
    <source>
        <strain evidence="4 5">NIES-2499</strain>
    </source>
</reference>
<dbReference type="PANTHER" id="PTHR11820:SF7">
    <property type="entry name" value="ACYLPYRUVASE FAHD1, MITOCHONDRIAL"/>
    <property type="match status" value="1"/>
</dbReference>
<keyword evidence="2" id="KW-0479">Metal-binding</keyword>
<dbReference type="PANTHER" id="PTHR11820">
    <property type="entry name" value="ACYLPYRUVASE"/>
    <property type="match status" value="1"/>
</dbReference>
<evidence type="ECO:0000256" key="1">
    <source>
        <dbReference type="ARBA" id="ARBA00010211"/>
    </source>
</evidence>
<dbReference type="Proteomes" id="UP000232323">
    <property type="component" value="Unassembled WGS sequence"/>
</dbReference>
<protein>
    <recommendedName>
        <fullName evidence="3">Fumarylacetoacetase-like C-terminal domain-containing protein</fullName>
    </recommendedName>
</protein>